<evidence type="ECO:0000313" key="2">
    <source>
        <dbReference type="Proteomes" id="UP000054600"/>
    </source>
</evidence>
<protein>
    <submittedName>
        <fullName evidence="1">Uncharacterized protein</fullName>
    </submittedName>
</protein>
<proteinExistence type="predicted"/>
<reference evidence="1 2" key="1">
    <citation type="submission" date="2015-11" db="EMBL/GenBank/DDBJ databases">
        <title>Genomic analysis of 38 Legionella species identifies large and diverse effector repertoires.</title>
        <authorList>
            <person name="Burstein D."/>
            <person name="Amaro F."/>
            <person name="Zusman T."/>
            <person name="Lifshitz Z."/>
            <person name="Cohen O."/>
            <person name="Gilbert J.A."/>
            <person name="Pupko T."/>
            <person name="Shuman H.A."/>
            <person name="Segal G."/>
        </authorList>
    </citation>
    <scope>NUCLEOTIDE SEQUENCE [LARGE SCALE GENOMIC DNA]</scope>
    <source>
        <strain evidence="1 2">ATCC 49655</strain>
    </source>
</reference>
<accession>A0A0W0YWA7</accession>
<sequence length="112" mass="12507">MPLIEVEHEEPDVKNNAGLVFSFKMYSAPTSKFEFDGSFNYLTSGRLIKIDTSEIPRLISEGAITPSKQTVKALNFIPDLKVDGFEVHSLPDSIQSILSNYKKTIQNLTEAN</sequence>
<dbReference type="RefSeq" id="WP_018578644.1">
    <property type="nucleotide sequence ID" value="NZ_KB892437.1"/>
</dbReference>
<keyword evidence="2" id="KW-1185">Reference proteome</keyword>
<gene>
    <name evidence="1" type="ORF">Lsha_1386</name>
</gene>
<dbReference type="AlphaFoldDB" id="A0A0W0YWA7"/>
<dbReference type="PATRIC" id="fig|1122169.6.peg.1595"/>
<comment type="caution">
    <text evidence="1">The sequence shown here is derived from an EMBL/GenBank/DDBJ whole genome shotgun (WGS) entry which is preliminary data.</text>
</comment>
<name>A0A0W0YWA7_9GAMM</name>
<organism evidence="1 2">
    <name type="scientific">Legionella shakespearei DSM 23087</name>
    <dbReference type="NCBI Taxonomy" id="1122169"/>
    <lineage>
        <taxon>Bacteria</taxon>
        <taxon>Pseudomonadati</taxon>
        <taxon>Pseudomonadota</taxon>
        <taxon>Gammaproteobacteria</taxon>
        <taxon>Legionellales</taxon>
        <taxon>Legionellaceae</taxon>
        <taxon>Legionella</taxon>
    </lineage>
</organism>
<dbReference type="EMBL" id="LNYW01000040">
    <property type="protein sequence ID" value="KTD60975.1"/>
    <property type="molecule type" value="Genomic_DNA"/>
</dbReference>
<evidence type="ECO:0000313" key="1">
    <source>
        <dbReference type="EMBL" id="KTD60975.1"/>
    </source>
</evidence>
<dbReference type="Proteomes" id="UP000054600">
    <property type="component" value="Unassembled WGS sequence"/>
</dbReference>